<dbReference type="Pfam" id="PF13646">
    <property type="entry name" value="HEAT_2"/>
    <property type="match status" value="1"/>
</dbReference>
<keyword evidence="1" id="KW-0812">Transmembrane</keyword>
<dbReference type="OrthoDB" id="416367at2759"/>
<evidence type="ECO:0000313" key="3">
    <source>
        <dbReference type="Proteomes" id="UP000601435"/>
    </source>
</evidence>
<comment type="caution">
    <text evidence="2">The sequence shown here is derived from an EMBL/GenBank/DDBJ whole genome shotgun (WGS) entry which is preliminary data.</text>
</comment>
<dbReference type="EMBL" id="CAJNJA010008364">
    <property type="protein sequence ID" value="CAE7235758.1"/>
    <property type="molecule type" value="Genomic_DNA"/>
</dbReference>
<reference evidence="2" key="1">
    <citation type="submission" date="2021-02" db="EMBL/GenBank/DDBJ databases">
        <authorList>
            <person name="Dougan E. K."/>
            <person name="Rhodes N."/>
            <person name="Thang M."/>
            <person name="Chan C."/>
        </authorList>
    </citation>
    <scope>NUCLEOTIDE SEQUENCE</scope>
</reference>
<accession>A0A812KYK1</accession>
<sequence>MASFGQVPDFMVRDHFVDNQLKADLLAELGQERLAAFQDGALRGTVNSGTGFATWVNLPRRLAEEIRALTTGNTCPVGPGDGHVSVPAMMSIGDVENHRDSWGGRCNSEVHSHTVMVWLQGAGSQLILRSDSQCHIVEALPGRLVAFSNRVYSHSVRQGIPGTARVMIGPMAWHSSGSFQPVMAMEFEQPQNCQEWTLCCCVMCGFFCIASVGQCCLLPVLLRAALGAVRGALAGAVLAPAYSLAFAVTALVWTPRVLCRSCKALRTESCCMALLSLLLLPLRAPVMLALSLPAIFLVTISWVAMSAAFYPEYSCWHLAVGGVCAADDEEESSVIELLQNMLGDIWRYHRDFDFSPWDASPRPSPVVIGASEEQDHSTDPATSVSLRTWRHLVGEFSMKDVWDACLKRAVTLGVELHAAGRISTDDLEGMEPFLFLGLPAVAVVQLVRRSADKSGLVFDEDRMTVTSSNRPHNAFADGIWHSAMRAKRALIESLDHRSLNDVDVEFLELAALNRPSTDLSRLDLDMARKQQLNAVVTAAVELAIFASRSAQFKASMGSVLQEIVASKSILHLTLAAVQIGTAERGKHTDPSTPEPRPGFYRGATPGTPGFALSYERPSEIKWGVIDPVSGRNITQFRGDQPQRIAALAAKHLRQAPQRVSTPGKKVEIRDQLLAEKCRCQSFADGCIELQLVITTEILRSSLSSALALEALQGLHGIAKESAGDPKVWSAVEAEVWDSLNQPLRDVQDLATSVLMAAAGAGRSGTREEVLERLESQDERSRLVAVQMLGIMGDASADALRRRLLDPSDTVRAAAAEALASRPEFLDQAARFALSALLHDRSALVRTAAMRGLARFVSMSGCPVCAPAGDSQEYADRLEFAFLAVLARLQHPDPSVRSSVAGAAGAVLNAAARRRCERCNGRRRPEAAEETSFATMAAQALSACLADECAAVRALALQALAEFHGGNGKDRKIMAPELSALKNQVAPCLKHMDAGVRVAATRATVRLVQNGDRESIQVLQRLVQKDTDISVRTAAKNALLALGVDPF</sequence>
<dbReference type="SUPFAM" id="SSF48371">
    <property type="entry name" value="ARM repeat"/>
    <property type="match status" value="1"/>
</dbReference>
<keyword evidence="1" id="KW-0472">Membrane</keyword>
<dbReference type="InterPro" id="IPR016024">
    <property type="entry name" value="ARM-type_fold"/>
</dbReference>
<protein>
    <submittedName>
        <fullName evidence="2">Uncharacterized protein</fullName>
    </submittedName>
</protein>
<proteinExistence type="predicted"/>
<name>A0A812KYK1_9DINO</name>
<dbReference type="InterPro" id="IPR011989">
    <property type="entry name" value="ARM-like"/>
</dbReference>
<dbReference type="Proteomes" id="UP000601435">
    <property type="component" value="Unassembled WGS sequence"/>
</dbReference>
<evidence type="ECO:0000256" key="1">
    <source>
        <dbReference type="SAM" id="Phobius"/>
    </source>
</evidence>
<feature type="transmembrane region" description="Helical" evidence="1">
    <location>
        <begin position="233"/>
        <end position="253"/>
    </location>
</feature>
<dbReference type="AlphaFoldDB" id="A0A812KYK1"/>
<keyword evidence="1" id="KW-1133">Transmembrane helix</keyword>
<organism evidence="2 3">
    <name type="scientific">Symbiodinium necroappetens</name>
    <dbReference type="NCBI Taxonomy" id="1628268"/>
    <lineage>
        <taxon>Eukaryota</taxon>
        <taxon>Sar</taxon>
        <taxon>Alveolata</taxon>
        <taxon>Dinophyceae</taxon>
        <taxon>Suessiales</taxon>
        <taxon>Symbiodiniaceae</taxon>
        <taxon>Symbiodinium</taxon>
    </lineage>
</organism>
<gene>
    <name evidence="2" type="ORF">SNEC2469_LOCUS3927</name>
</gene>
<evidence type="ECO:0000313" key="2">
    <source>
        <dbReference type="EMBL" id="CAE7235758.1"/>
    </source>
</evidence>
<dbReference type="Gene3D" id="1.25.10.10">
    <property type="entry name" value="Leucine-rich Repeat Variant"/>
    <property type="match status" value="2"/>
</dbReference>
<keyword evidence="3" id="KW-1185">Reference proteome</keyword>